<feature type="compositionally biased region" description="Basic residues" evidence="1">
    <location>
        <begin position="24"/>
        <end position="46"/>
    </location>
</feature>
<dbReference type="EMBL" id="CADCVT010000137">
    <property type="protein sequence ID" value="CAA9491488.1"/>
    <property type="molecule type" value="Genomic_DNA"/>
</dbReference>
<feature type="region of interest" description="Disordered" evidence="1">
    <location>
        <begin position="1"/>
        <end position="201"/>
    </location>
</feature>
<feature type="compositionally biased region" description="Low complexity" evidence="1">
    <location>
        <begin position="63"/>
        <end position="82"/>
    </location>
</feature>
<evidence type="ECO:0000256" key="1">
    <source>
        <dbReference type="SAM" id="MobiDB-lite"/>
    </source>
</evidence>
<name>A0A6J4SDT1_9ACTN</name>
<feature type="non-terminal residue" evidence="2">
    <location>
        <position position="1"/>
    </location>
</feature>
<dbReference type="AlphaFoldDB" id="A0A6J4SDT1"/>
<feature type="compositionally biased region" description="Basic and acidic residues" evidence="1">
    <location>
        <begin position="1"/>
        <end position="14"/>
    </location>
</feature>
<gene>
    <name evidence="2" type="ORF">AVDCRST_MAG85-1253</name>
</gene>
<sequence>GSNVRTGEKRDRPPPRNPPPRARPAVRARPSRHVRDRPGARCRGRLPVHAPDAMGPAADQHRLLGAAARRALGRGRVPAMRRGAGGRGAPRPAIRPRLLVEHDGARPRPAAGPRRHEARDGAGSSRGARDADPVLEGDAPRGVLAEPRADGHPRPPPATGCAGPAGDGREQPAQGRGLPAAPRAPRPAAARRGREHAGRALAIQPAALAQRVRAGRLRGGGRDRRPRHVGVRLRARRDKAAARGCRRVVGDRVRGTSSRRPVAVRALPDGGCAANGRRTRAGPL</sequence>
<protein>
    <submittedName>
        <fullName evidence="2">Uncharacterized protein</fullName>
    </submittedName>
</protein>
<evidence type="ECO:0000313" key="2">
    <source>
        <dbReference type="EMBL" id="CAA9491488.1"/>
    </source>
</evidence>
<organism evidence="2">
    <name type="scientific">uncultured Solirubrobacteraceae bacterium</name>
    <dbReference type="NCBI Taxonomy" id="1162706"/>
    <lineage>
        <taxon>Bacteria</taxon>
        <taxon>Bacillati</taxon>
        <taxon>Actinomycetota</taxon>
        <taxon>Thermoleophilia</taxon>
        <taxon>Solirubrobacterales</taxon>
        <taxon>Solirubrobacteraceae</taxon>
        <taxon>environmental samples</taxon>
    </lineage>
</organism>
<reference evidence="2" key="1">
    <citation type="submission" date="2020-02" db="EMBL/GenBank/DDBJ databases">
        <authorList>
            <person name="Meier V. D."/>
        </authorList>
    </citation>
    <scope>NUCLEOTIDE SEQUENCE</scope>
    <source>
        <strain evidence="2">AVDCRST_MAG85</strain>
    </source>
</reference>
<feature type="non-terminal residue" evidence="2">
    <location>
        <position position="284"/>
    </location>
</feature>
<feature type="compositionally biased region" description="Low complexity" evidence="1">
    <location>
        <begin position="172"/>
        <end position="188"/>
    </location>
</feature>
<proteinExistence type="predicted"/>
<accession>A0A6J4SDT1</accession>